<evidence type="ECO:0000256" key="1">
    <source>
        <dbReference type="SAM" id="MobiDB-lite"/>
    </source>
</evidence>
<dbReference type="EMBL" id="BAABCM010000030">
    <property type="protein sequence ID" value="GAA3858118.1"/>
    <property type="molecule type" value="Genomic_DNA"/>
</dbReference>
<accession>A0ABP7JXC4</accession>
<feature type="domain" description="Transposase DDE" evidence="2">
    <location>
        <begin position="2"/>
        <end position="343"/>
    </location>
</feature>
<comment type="caution">
    <text evidence="3">The sequence shown here is derived from an EMBL/GenBank/DDBJ whole genome shotgun (WGS) entry which is preliminary data.</text>
</comment>
<sequence length="466" mass="49917">MSQAGAVTLLRTAETTGLTAALSAALLPWRKPLAMHDPGKIVLDLAVAVALGGDCLSDIGLLRAELGVFGQVASDPTVSRLLSMLAGDAGKVVTAIRAARAAARAVAWDRAGDRAPDHGVDTGDPLVIDLDATLVTAHSDKERAAPNFKQGYGFHPLGAWADHGTEGTGEPLVMMLRPGNAGSNTAADHQQVLAAALAQLPSQPGYRVGRKVLVRTDSGGGTHEFVRYCHNRRLQYSVGFTLTTITAAAVDRIPQHVWTPAYNAGGTVRDGAWVAELTGLIDLTGWPPGMRVIVRAERPHPGAQLRFTDRNGLRLTAFATNTTRGQLPDLELRHRRRARCEDRDSCCEGHRTAESAATRFRRQPDLDRDHLLRHRTHRLAANVGPARPARAPLGTQTAASAAVLRRRPTGPPRPTNPTPLRRALALDRPDHHRAGPPAPRLTSNNPPLRPAKGHSSGPVEPRQPAR</sequence>
<evidence type="ECO:0000313" key="3">
    <source>
        <dbReference type="EMBL" id="GAA3858118.1"/>
    </source>
</evidence>
<keyword evidence="4" id="KW-1185">Reference proteome</keyword>
<dbReference type="Pfam" id="PF13701">
    <property type="entry name" value="DDE_Tnp_1_4"/>
    <property type="match status" value="1"/>
</dbReference>
<organism evidence="3 4">
    <name type="scientific">Amycolatopsis tucumanensis</name>
    <dbReference type="NCBI Taxonomy" id="401106"/>
    <lineage>
        <taxon>Bacteria</taxon>
        <taxon>Bacillati</taxon>
        <taxon>Actinomycetota</taxon>
        <taxon>Actinomycetes</taxon>
        <taxon>Pseudonocardiales</taxon>
        <taxon>Pseudonocardiaceae</taxon>
        <taxon>Amycolatopsis</taxon>
    </lineage>
</organism>
<reference evidence="4" key="1">
    <citation type="journal article" date="2019" name="Int. J. Syst. Evol. Microbiol.">
        <title>The Global Catalogue of Microorganisms (GCM) 10K type strain sequencing project: providing services to taxonomists for standard genome sequencing and annotation.</title>
        <authorList>
            <consortium name="The Broad Institute Genomics Platform"/>
            <consortium name="The Broad Institute Genome Sequencing Center for Infectious Disease"/>
            <person name="Wu L."/>
            <person name="Ma J."/>
        </authorList>
    </citation>
    <scope>NUCLEOTIDE SEQUENCE [LARGE SCALE GENOMIC DNA]</scope>
    <source>
        <strain evidence="4">JCM 17017</strain>
    </source>
</reference>
<feature type="region of interest" description="Disordered" evidence="1">
    <location>
        <begin position="378"/>
        <end position="466"/>
    </location>
</feature>
<dbReference type="InterPro" id="IPR025668">
    <property type="entry name" value="Tnp_DDE_dom"/>
</dbReference>
<dbReference type="InterPro" id="IPR047960">
    <property type="entry name" value="Transpos_IS1380"/>
</dbReference>
<proteinExistence type="predicted"/>
<evidence type="ECO:0000259" key="2">
    <source>
        <dbReference type="Pfam" id="PF13701"/>
    </source>
</evidence>
<feature type="compositionally biased region" description="Basic and acidic residues" evidence="1">
    <location>
        <begin position="424"/>
        <end position="433"/>
    </location>
</feature>
<evidence type="ECO:0000313" key="4">
    <source>
        <dbReference type="Proteomes" id="UP001501624"/>
    </source>
</evidence>
<name>A0ABP7JXC4_9PSEU</name>
<dbReference type="Proteomes" id="UP001501624">
    <property type="component" value="Unassembled WGS sequence"/>
</dbReference>
<protein>
    <recommendedName>
        <fullName evidence="2">Transposase DDE domain-containing protein</fullName>
    </recommendedName>
</protein>
<gene>
    <name evidence="3" type="ORF">GCM10022380_89060</name>
</gene>
<dbReference type="NCBIfam" id="NF033539">
    <property type="entry name" value="transpos_IS1380"/>
    <property type="match status" value="1"/>
</dbReference>